<keyword evidence="2" id="KW-1185">Reference proteome</keyword>
<comment type="caution">
    <text evidence="1">The sequence shown here is derived from an EMBL/GenBank/DDBJ whole genome shotgun (WGS) entry which is preliminary data.</text>
</comment>
<organism evidence="1 2">
    <name type="scientific">Iodidimonas muriae</name>
    <dbReference type="NCBI Taxonomy" id="261467"/>
    <lineage>
        <taxon>Bacteria</taxon>
        <taxon>Pseudomonadati</taxon>
        <taxon>Pseudomonadota</taxon>
        <taxon>Alphaproteobacteria</taxon>
        <taxon>Iodidimonadales</taxon>
        <taxon>Iodidimonadaceae</taxon>
        <taxon>Iodidimonas</taxon>
    </lineage>
</organism>
<dbReference type="InterPro" id="IPR013325">
    <property type="entry name" value="RNA_pol_sigma_r2"/>
</dbReference>
<proteinExistence type="predicted"/>
<gene>
    <name evidence="1" type="ORF">GCM10007972_24470</name>
</gene>
<dbReference type="Proteomes" id="UP000602381">
    <property type="component" value="Unassembled WGS sequence"/>
</dbReference>
<evidence type="ECO:0008006" key="3">
    <source>
        <dbReference type="Google" id="ProtNLM"/>
    </source>
</evidence>
<accession>A0ABQ2LFU5</accession>
<protein>
    <recommendedName>
        <fullName evidence="3">RNA polymerase sigma-70 region 2 domain-containing protein</fullName>
    </recommendedName>
</protein>
<evidence type="ECO:0000313" key="1">
    <source>
        <dbReference type="EMBL" id="GGO15901.1"/>
    </source>
</evidence>
<dbReference type="SUPFAM" id="SSF88946">
    <property type="entry name" value="Sigma2 domain of RNA polymerase sigma factors"/>
    <property type="match status" value="1"/>
</dbReference>
<dbReference type="EMBL" id="BMOV01000010">
    <property type="protein sequence ID" value="GGO15901.1"/>
    <property type="molecule type" value="Genomic_DNA"/>
</dbReference>
<name>A0ABQ2LFU5_9PROT</name>
<sequence>MPDSISRSDLQILLREADSAARRLVRKLRLPRAELDDVRQDLLADLTARLPAFDPARGALGAFAGIILRNQGTRIADRVRRERRLYGAVPVSLDEALPDGDGATRGDLIAEGDGLAAVLGQPADAFAEVERRLDVERGLGALAPDDGVLCAALSRTTIDQLAALGRGARSSLYRRVRDIRLTLLTAGIAAA</sequence>
<evidence type="ECO:0000313" key="2">
    <source>
        <dbReference type="Proteomes" id="UP000602381"/>
    </source>
</evidence>
<dbReference type="RefSeq" id="WP_188874006.1">
    <property type="nucleotide sequence ID" value="NZ_BMOV01000010.1"/>
</dbReference>
<reference evidence="2" key="1">
    <citation type="journal article" date="2019" name="Int. J. Syst. Evol. Microbiol.">
        <title>The Global Catalogue of Microorganisms (GCM) 10K type strain sequencing project: providing services to taxonomists for standard genome sequencing and annotation.</title>
        <authorList>
            <consortium name="The Broad Institute Genomics Platform"/>
            <consortium name="The Broad Institute Genome Sequencing Center for Infectious Disease"/>
            <person name="Wu L."/>
            <person name="Ma J."/>
        </authorList>
    </citation>
    <scope>NUCLEOTIDE SEQUENCE [LARGE SCALE GENOMIC DNA]</scope>
    <source>
        <strain evidence="2">JCM 17843</strain>
    </source>
</reference>